<keyword evidence="1" id="KW-0812">Transmembrane</keyword>
<dbReference type="Proteomes" id="UP000606490">
    <property type="component" value="Unassembled WGS sequence"/>
</dbReference>
<protein>
    <submittedName>
        <fullName evidence="2">Uncharacterized protein</fullName>
    </submittedName>
</protein>
<organism evidence="2 3">
    <name type="scientific">Belnapia mucosa</name>
    <dbReference type="NCBI Taxonomy" id="2804532"/>
    <lineage>
        <taxon>Bacteria</taxon>
        <taxon>Pseudomonadati</taxon>
        <taxon>Pseudomonadota</taxon>
        <taxon>Alphaproteobacteria</taxon>
        <taxon>Acetobacterales</taxon>
        <taxon>Roseomonadaceae</taxon>
        <taxon>Belnapia</taxon>
    </lineage>
</organism>
<sequence length="61" mass="6631">MISSRIFFLIFSGLIALVGLLAAAAAHDYMQVFGLGLFGFGLLFALGCVKRHFDEQDARGH</sequence>
<dbReference type="RefSeq" id="WP_202827263.1">
    <property type="nucleotide sequence ID" value="NZ_JAEUXJ010000009.1"/>
</dbReference>
<name>A0ABS1V775_9PROT</name>
<dbReference type="EMBL" id="JAEUXJ010000009">
    <property type="protein sequence ID" value="MBL6457515.1"/>
    <property type="molecule type" value="Genomic_DNA"/>
</dbReference>
<comment type="caution">
    <text evidence="2">The sequence shown here is derived from an EMBL/GenBank/DDBJ whole genome shotgun (WGS) entry which is preliminary data.</text>
</comment>
<proteinExistence type="predicted"/>
<reference evidence="2 3" key="1">
    <citation type="submission" date="2021-01" db="EMBL/GenBank/DDBJ databases">
        <title>Belnapia mucosa sp. nov. and Belnapia arida sp. nov., isolated from the Tabernas Desert (Almeria, Spain).</title>
        <authorList>
            <person name="Molina-Menor E."/>
            <person name="Vidal-Verdu A."/>
            <person name="Calonge A."/>
            <person name="Satari L."/>
            <person name="Pereto Magraner J."/>
            <person name="Porcar Miralles M."/>
        </authorList>
    </citation>
    <scope>NUCLEOTIDE SEQUENCE [LARGE SCALE GENOMIC DNA]</scope>
    <source>
        <strain evidence="2 3">T6</strain>
    </source>
</reference>
<evidence type="ECO:0000256" key="1">
    <source>
        <dbReference type="SAM" id="Phobius"/>
    </source>
</evidence>
<feature type="transmembrane region" description="Helical" evidence="1">
    <location>
        <begin position="32"/>
        <end position="49"/>
    </location>
</feature>
<keyword evidence="1" id="KW-1133">Transmembrane helix</keyword>
<evidence type="ECO:0000313" key="2">
    <source>
        <dbReference type="EMBL" id="MBL6457515.1"/>
    </source>
</evidence>
<evidence type="ECO:0000313" key="3">
    <source>
        <dbReference type="Proteomes" id="UP000606490"/>
    </source>
</evidence>
<gene>
    <name evidence="2" type="ORF">JMJ55_19465</name>
</gene>
<keyword evidence="3" id="KW-1185">Reference proteome</keyword>
<keyword evidence="1" id="KW-0472">Membrane</keyword>
<accession>A0ABS1V775</accession>